<comment type="caution">
    <text evidence="2">The sequence shown here is derived from an EMBL/GenBank/DDBJ whole genome shotgun (WGS) entry which is preliminary data.</text>
</comment>
<sequence length="614" mass="69698">MTNSISTIEDLIRTKNPFAGNTIVRPLQIWGKSFPDVSSINAHASSAVLEAVAQVRRGERQTVGITITADKGLGKSHIISRIRHRLQADGDAVLVYMSKYDNLSQINTKLLQSIVSSLRAFGSQGVMQWQELAAALINIANNWNYTAKQYIDKFPSWWEKYSNKTVDKLTNLVLAVKSGINNPYILKAILWTLSEAHKMYAIHWLSGYDLTVEQSQEMGLPNYNKESQESEALNAVRQIIYLTSDYKVPVICFDELDRLEVDENGFTTAQVIASLAKDLYNNLESGVLLLAMYPKTWRDQVKSLPQAEAIIDRLVSERADRKPINLNYLNSDDVVALVSQWLQDFYQENQQTPPHPLYPFDDNQLREFGQQKPTVRAVLNWCADNFELDDHSYVKSAFENELTNVETAMESWLEDQSEIADALWLGFNNLIGETVEQVTIEAITKVDIKKQYKVYIDFKVIGKQEGKDVKIGLAVIQKSGGIDIAAALQRLIDYDKFDLTRGCLVRSKPIRPTAMLARERVIKLLKEQGGEWVLLQSQDIKPLLAISFVHKNRENYDVNEEQIFKFIKKKQLACNNPLIREILSDPSGQEPENLFDEDMPISIPQSVPYSAQST</sequence>
<feature type="compositionally biased region" description="Polar residues" evidence="1">
    <location>
        <begin position="603"/>
        <end position="614"/>
    </location>
</feature>
<dbReference type="SUPFAM" id="SSF52540">
    <property type="entry name" value="P-loop containing nucleoside triphosphate hydrolases"/>
    <property type="match status" value="1"/>
</dbReference>
<evidence type="ECO:0000256" key="1">
    <source>
        <dbReference type="SAM" id="MobiDB-lite"/>
    </source>
</evidence>
<organism evidence="2">
    <name type="scientific">Symploca sp. SIO1C4</name>
    <dbReference type="NCBI Taxonomy" id="2607765"/>
    <lineage>
        <taxon>Bacteria</taxon>
        <taxon>Bacillati</taxon>
        <taxon>Cyanobacteriota</taxon>
        <taxon>Cyanophyceae</taxon>
        <taxon>Coleofasciculales</taxon>
        <taxon>Coleofasciculaceae</taxon>
        <taxon>Symploca</taxon>
    </lineage>
</organism>
<evidence type="ECO:0000313" key="2">
    <source>
        <dbReference type="EMBL" id="NER26636.1"/>
    </source>
</evidence>
<dbReference type="EMBL" id="JAAHFQ010000040">
    <property type="protein sequence ID" value="NER26636.1"/>
    <property type="molecule type" value="Genomic_DNA"/>
</dbReference>
<feature type="region of interest" description="Disordered" evidence="1">
    <location>
        <begin position="585"/>
        <end position="614"/>
    </location>
</feature>
<name>A0A6B3MYX1_9CYAN</name>
<accession>A0A6B3MYX1</accession>
<reference evidence="2" key="1">
    <citation type="submission" date="2019-11" db="EMBL/GenBank/DDBJ databases">
        <title>Genomic insights into an expanded diversity of filamentous marine cyanobacteria reveals the extraordinary biosynthetic potential of Moorea and Okeania.</title>
        <authorList>
            <person name="Ferreira Leao T."/>
            <person name="Wang M."/>
            <person name="Moss N."/>
            <person name="Da Silva R."/>
            <person name="Sanders J."/>
            <person name="Nurk S."/>
            <person name="Gurevich A."/>
            <person name="Humphrey G."/>
            <person name="Reher R."/>
            <person name="Zhu Q."/>
            <person name="Belda-Ferre P."/>
            <person name="Glukhov E."/>
            <person name="Rex R."/>
            <person name="Dorrestein P.C."/>
            <person name="Knight R."/>
            <person name="Pevzner P."/>
            <person name="Gerwick W.H."/>
            <person name="Gerwick L."/>
        </authorList>
    </citation>
    <scope>NUCLEOTIDE SEQUENCE</scope>
    <source>
        <strain evidence="2">SIO1C4</strain>
    </source>
</reference>
<dbReference type="InterPro" id="IPR027417">
    <property type="entry name" value="P-loop_NTPase"/>
</dbReference>
<gene>
    <name evidence="2" type="ORF">F6J89_03140</name>
</gene>
<dbReference type="AlphaFoldDB" id="A0A6B3MYX1"/>
<proteinExistence type="predicted"/>
<protein>
    <submittedName>
        <fullName evidence="2">Uncharacterized protein</fullName>
    </submittedName>
</protein>